<protein>
    <recommendedName>
        <fullName evidence="11">Abnormal spindle-like microcephaly-associated protein ASH domain-containing protein</fullName>
    </recommendedName>
</protein>
<evidence type="ECO:0000313" key="9">
    <source>
        <dbReference type="EMBL" id="KAK1806999.1"/>
    </source>
</evidence>
<feature type="region of interest" description="Disordered" evidence="6">
    <location>
        <begin position="171"/>
        <end position="210"/>
    </location>
</feature>
<evidence type="ECO:0000256" key="1">
    <source>
        <dbReference type="ARBA" id="ARBA00004138"/>
    </source>
</evidence>
<proteinExistence type="predicted"/>
<evidence type="ECO:0000256" key="5">
    <source>
        <dbReference type="ARBA" id="ARBA00023273"/>
    </source>
</evidence>
<keyword evidence="4" id="KW-0969">Cilium</keyword>
<evidence type="ECO:0000256" key="2">
    <source>
        <dbReference type="ARBA" id="ARBA00004496"/>
    </source>
</evidence>
<feature type="compositionally biased region" description="Polar residues" evidence="6">
    <location>
        <begin position="1269"/>
        <end position="1280"/>
    </location>
</feature>
<organism evidence="9 10">
    <name type="scientific">Electrophorus voltai</name>
    <dbReference type="NCBI Taxonomy" id="2609070"/>
    <lineage>
        <taxon>Eukaryota</taxon>
        <taxon>Metazoa</taxon>
        <taxon>Chordata</taxon>
        <taxon>Craniata</taxon>
        <taxon>Vertebrata</taxon>
        <taxon>Euteleostomi</taxon>
        <taxon>Actinopterygii</taxon>
        <taxon>Neopterygii</taxon>
        <taxon>Teleostei</taxon>
        <taxon>Ostariophysi</taxon>
        <taxon>Gymnotiformes</taxon>
        <taxon>Gymnotoidei</taxon>
        <taxon>Gymnotidae</taxon>
        <taxon>Electrophorus</taxon>
    </lineage>
</organism>
<feature type="region of interest" description="Disordered" evidence="6">
    <location>
        <begin position="1261"/>
        <end position="1290"/>
    </location>
</feature>
<name>A0AAD8ZXG4_9TELE</name>
<dbReference type="GO" id="GO:0005737">
    <property type="term" value="C:cytoplasm"/>
    <property type="evidence" value="ECO:0007669"/>
    <property type="project" value="UniProtKB-SubCell"/>
</dbReference>
<evidence type="ECO:0000256" key="6">
    <source>
        <dbReference type="SAM" id="MobiDB-lite"/>
    </source>
</evidence>
<dbReference type="InterPro" id="IPR059041">
    <property type="entry name" value="Ig_DLEC1_1"/>
</dbReference>
<dbReference type="Pfam" id="PF23316">
    <property type="entry name" value="Ig_DLEC1_6th"/>
    <property type="match status" value="1"/>
</dbReference>
<dbReference type="InterPro" id="IPR033304">
    <property type="entry name" value="DLEC1"/>
</dbReference>
<dbReference type="Pfam" id="PF22544">
    <property type="entry name" value="HYDIN_VesB_CFA65-like_Ig"/>
    <property type="match status" value="1"/>
</dbReference>
<evidence type="ECO:0000256" key="4">
    <source>
        <dbReference type="ARBA" id="ARBA00023069"/>
    </source>
</evidence>
<comment type="caution">
    <text evidence="9">The sequence shown here is derived from an EMBL/GenBank/DDBJ whole genome shotgun (WGS) entry which is preliminary data.</text>
</comment>
<keyword evidence="10" id="KW-1185">Reference proteome</keyword>
<dbReference type="GO" id="GO:0015631">
    <property type="term" value="F:tubulin binding"/>
    <property type="evidence" value="ECO:0007669"/>
    <property type="project" value="TreeGrafter"/>
</dbReference>
<feature type="domain" description="HYDIN/VesB/CFA65-like Ig-like" evidence="7">
    <location>
        <begin position="772"/>
        <end position="872"/>
    </location>
</feature>
<evidence type="ECO:0000256" key="3">
    <source>
        <dbReference type="ARBA" id="ARBA00022490"/>
    </source>
</evidence>
<keyword evidence="5" id="KW-0966">Cell projection</keyword>
<dbReference type="PANTHER" id="PTHR46348">
    <property type="entry name" value="DELETED IN LUNG AND ESOPHAGEAL CANCER PROTEIN 1"/>
    <property type="match status" value="1"/>
</dbReference>
<comment type="subcellular location">
    <subcellularLocation>
        <location evidence="1">Cell projection</location>
        <location evidence="1">Cilium</location>
    </subcellularLocation>
    <subcellularLocation>
        <location evidence="2">Cytoplasm</location>
    </subcellularLocation>
</comment>
<feature type="non-terminal residue" evidence="9">
    <location>
        <position position="1651"/>
    </location>
</feature>
<evidence type="ECO:0000259" key="7">
    <source>
        <dbReference type="Pfam" id="PF22544"/>
    </source>
</evidence>
<feature type="non-terminal residue" evidence="9">
    <location>
        <position position="1"/>
    </location>
</feature>
<dbReference type="GO" id="GO:0008285">
    <property type="term" value="P:negative regulation of cell population proliferation"/>
    <property type="evidence" value="ECO:0007669"/>
    <property type="project" value="InterPro"/>
</dbReference>
<dbReference type="EMBL" id="JAROKS010000001">
    <property type="protein sequence ID" value="KAK1806999.1"/>
    <property type="molecule type" value="Genomic_DNA"/>
</dbReference>
<dbReference type="Pfam" id="PF23277">
    <property type="entry name" value="Ig_Dlec1_1"/>
    <property type="match status" value="1"/>
</dbReference>
<dbReference type="Gene3D" id="2.60.40.10">
    <property type="entry name" value="Immunoglobulins"/>
    <property type="match status" value="8"/>
</dbReference>
<feature type="domain" description="Deleted in lung and esophageal cancer protein 1 Ig-like" evidence="8">
    <location>
        <begin position="284"/>
        <end position="370"/>
    </location>
</feature>
<reference evidence="9" key="1">
    <citation type="submission" date="2023-03" db="EMBL/GenBank/DDBJ databases">
        <title>Electrophorus voltai genome.</title>
        <authorList>
            <person name="Bian C."/>
        </authorList>
    </citation>
    <scope>NUCLEOTIDE SEQUENCE</scope>
    <source>
        <strain evidence="9">CB-2022</strain>
        <tissue evidence="9">Muscle</tissue>
    </source>
</reference>
<dbReference type="PANTHER" id="PTHR46348:SF1">
    <property type="entry name" value="DELETED IN LUNG AND ESOPHAGEAL CANCER PROTEIN 1"/>
    <property type="match status" value="1"/>
</dbReference>
<keyword evidence="3" id="KW-0963">Cytoplasm</keyword>
<dbReference type="Proteomes" id="UP001239994">
    <property type="component" value="Unassembled WGS sequence"/>
</dbReference>
<evidence type="ECO:0000259" key="8">
    <source>
        <dbReference type="Pfam" id="PF23277"/>
    </source>
</evidence>
<dbReference type="InterPro" id="IPR053879">
    <property type="entry name" value="HYDIN_VesB_CFA65-like_Ig"/>
</dbReference>
<evidence type="ECO:0000313" key="10">
    <source>
        <dbReference type="Proteomes" id="UP001239994"/>
    </source>
</evidence>
<gene>
    <name evidence="9" type="ORF">P4O66_004837</name>
</gene>
<sequence>SIFQDLYTTEVIGKNTVASLTKSRRGDNNCHDKYVEELQQVHLKYNRRIRDADMLENHIIQARLQADTREHYVQAQAQEVGEGYHHLGLPPVKSPFPWCVDSMLLKSNNLICPQDYITELVPLINSPQGKSSPGYARPTISYQKHVCTQPQDDGYSLILHSEHTAQSLLEESEETCTLHSSQEASSTKGSPAKAQLRRRPSQTEKLSSRDQAEVWTALRKVRERQNFLRSPHFQPLSGQRGGSTLIIPERREKGAAKGRKARKRAQISLSISFSSSLEAPVPVFIASPPVVMFTDYQVGQVYETTVELRNTTAASRRIRVIPPTTPHFSVGLGEFPGEGATVAPGLSCQYTVRFAPDSLADYEDFLVVETQSPYPLIVPVEAHIPPPMLTLPPVLDCGYCLVGGVKFMELECRNEGQSAGMFCIMPKNQWPASSLRSAVKAVFAEQAPFAIGPSLFALLPGQTAVMEVFFLPTAAESYAHSFTIVCDNCQVKDFTIQGVGQQVELELVEVEGEEDPPALEELRDLSADHFVRFDAANPHSTLQKRVLIKNKTYLELPFHWQIVKPSLQSLLPGEAPVISCIQHHVATDNAFSISPVMGLLTPEQVQEFQLSYHPQELLDYHSVCQLVIMEVPDLLKTSDDGEIQQLDMLSRMSDVVVMEMDLKGSTLPYKILLEPYALLIPGETYIHTTIRKPFKMWNHSKSPIRFDWERVTDCHVIEVEPSSGEIEVFECVGVVLVLRGCQPGCLSTTLLCHIQHHPTPVRLAIEATFKGPHLSLSMPSVDLGLLELGQDVSSTLQISNTSPVEACWCLQEVSEDTARQGQVRVEPRQGVLAPLASCSVDVLFQAVCCQSFETVLELSVLDGTGCHLSLQADVQSPQVCLLNCKLELPNLYVGVAQRASTTLFNQTLLPALFTWTKLQGPHAHLYSASFTPPSGTLGPNTQMEISISFTAHTDATLSDVVALCEVEGMERPLVLGFCARAKHLSVSYSLPDTHCVGSGGTNQQPALLDFTGPEAVLIGQSASRQLVITNHTAIPAPFAMEAKVFNGHCPLQSVKSSRHRYGGRSLCCLSDLCINIRAAVRMPLHAMQAKKIQDAEYEGFVSGLLTHGKGAAFLAEPHTGMLGPFETETISITAFNNMWGNYQDHLICKVGDLDPTLIPMRLSVRGCPIYFQMIGQQPYNQNQGPIIRFGSHVSGGDTVSRPLRLNNISPYDIRIDWLTHNKETADRKLIDLMVSYGEPFPLRDADGNEVVRGLGSSAALAPTQHRCHTPSTAGSGSSLKTKSRGSDREEMHCYEQERDALVSWAPARKLLSVFIQPHEGTVADYPYCITPQQIVVPAGGSSTIHVSFTPITLLDPTSEHTCVGYAFGFMSLDSKAAEELLGNVSRAQGHELEPLRLDLQAHVKPATVTVQMGEDEKVLQFFAAASDLLDGDTLRQECILERTLQLGNGTDMPLSIRLLVQPPFSVMLPSQDNAHTASSSPRFHPHRPPGSAERPATLLLQPKRNMRVKVAFHLSASILSYQNRPLEEVPPSVTLLCSEERGGGRMCFEQSLTIQYSNNTAQTVPMAAYLGLPMLHLSCGSVDFGTCYVGQTRVREVYLSNRGSSGSAWTALIDAGEGSDAFRVTPQRGTLTSPEYSYSACRHALEISFTA</sequence>
<feature type="region of interest" description="Disordered" evidence="6">
    <location>
        <begin position="1469"/>
        <end position="1494"/>
    </location>
</feature>
<dbReference type="InterPro" id="IPR013783">
    <property type="entry name" value="Ig-like_fold"/>
</dbReference>
<accession>A0AAD8ZXG4</accession>
<dbReference type="GO" id="GO:0005929">
    <property type="term" value="C:cilium"/>
    <property type="evidence" value="ECO:0007669"/>
    <property type="project" value="UniProtKB-SubCell"/>
</dbReference>
<evidence type="ECO:0008006" key="11">
    <source>
        <dbReference type="Google" id="ProtNLM"/>
    </source>
</evidence>